<accession>A0A1A9EX10</accession>
<evidence type="ECO:0000313" key="6">
    <source>
        <dbReference type="Proteomes" id="UP000078070"/>
    </source>
</evidence>
<reference evidence="6" key="1">
    <citation type="submission" date="2016-05" db="EMBL/GenBank/DDBJ databases">
        <authorList>
            <person name="Baek K."/>
            <person name="Yang S.-J."/>
        </authorList>
    </citation>
    <scope>NUCLEOTIDE SEQUENCE [LARGE SCALE GENOMIC DNA]</scope>
    <source>
        <strain evidence="6">ST58-10</strain>
    </source>
</reference>
<dbReference type="EMBL" id="CP015839">
    <property type="protein sequence ID" value="ANG62280.1"/>
    <property type="molecule type" value="Genomic_DNA"/>
</dbReference>
<evidence type="ECO:0000313" key="5">
    <source>
        <dbReference type="EMBL" id="ANG62280.1"/>
    </source>
</evidence>
<organism evidence="5 6">
    <name type="scientific">Marinobacterium aestuarii</name>
    <dbReference type="NCBI Taxonomy" id="1821621"/>
    <lineage>
        <taxon>Bacteria</taxon>
        <taxon>Pseudomonadati</taxon>
        <taxon>Pseudomonadota</taxon>
        <taxon>Gammaproteobacteria</taxon>
        <taxon>Oceanospirillales</taxon>
        <taxon>Oceanospirillaceae</taxon>
        <taxon>Marinobacterium</taxon>
    </lineage>
</organism>
<reference evidence="5 6" key="2">
    <citation type="journal article" date="2018" name="Int. J. Syst. Evol. Microbiol.">
        <title>Marinobacterium aestuarii sp. nov., a benzene-degrading marine bacterium isolated from estuary sediment.</title>
        <authorList>
            <person name="Bae S.S."/>
            <person name="Jung J."/>
            <person name="Chung D."/>
            <person name="Baek K."/>
        </authorList>
    </citation>
    <scope>NUCLEOTIDE SEQUENCE [LARGE SCALE GENOMIC DNA]</scope>
    <source>
        <strain evidence="5 6">ST58-10</strain>
    </source>
</reference>
<dbReference type="Proteomes" id="UP000078070">
    <property type="component" value="Chromosome"/>
</dbReference>
<dbReference type="InterPro" id="IPR012548">
    <property type="entry name" value="MATCAP"/>
</dbReference>
<dbReference type="OrthoDB" id="9785840at2"/>
<keyword evidence="3" id="KW-0378">Hydrolase</keyword>
<protein>
    <recommendedName>
        <fullName evidence="7">Flavohemoglobin expression-modulating QEGLA motif protein</fullName>
    </recommendedName>
</protein>
<evidence type="ECO:0000256" key="2">
    <source>
        <dbReference type="ARBA" id="ARBA00022670"/>
    </source>
</evidence>
<evidence type="ECO:0000256" key="1">
    <source>
        <dbReference type="ARBA" id="ARBA00001947"/>
    </source>
</evidence>
<dbReference type="NCBIfam" id="TIGR02421">
    <property type="entry name" value="QEGLA"/>
    <property type="match status" value="1"/>
</dbReference>
<gene>
    <name evidence="5" type="ORF">A8C75_07095</name>
</gene>
<dbReference type="AlphaFoldDB" id="A0A1A9EX10"/>
<proteinExistence type="predicted"/>
<dbReference type="Gene3D" id="3.40.630.40">
    <property type="entry name" value="Zn-dependent exopeptidases"/>
    <property type="match status" value="1"/>
</dbReference>
<dbReference type="InterPro" id="IPR012656">
    <property type="entry name" value="CHP02421_QEGLA"/>
</dbReference>
<sequence length="662" mass="75529">MQTLTENQILERIQNRTPFNARLRDGSLHIRVDEYLPVVCTALHGGSRLHSDSLQRLAVDDKARLQLEDRGSDWLIELMPIALCVQDSRIDYDLSLPANRCVRNEINDTALWHKPVTKTMRHRGQERHQRIYRILDALLWVIEEDHSHAVLFDVHSCPFEEMKDGHSKIHIATEDVDSEQWSPLIKRLQSRLGEIELPNLDNRVSLGERNHGGGYTSSHIAEHHSNTLTIPFEIQKVFLDLDSGAPFPLVVDALRHGLHDALLETTADASRTLPGPSLHRNDLMPTELPPEVLLVDRELKKLARGLETLLYINPINMPVEQRRFFKHQGRKAPNFRYRQLKIDPYAHREKLYRLPVDSIREPALRQLYRQVIDALAERIDMLVSIGTDSFLYNSLRYYGEPTAGELANARFLLHAADRAEELNGQQLSSKEMIPQFQQLAKEWGLKCKVELSDRLIAAAMVNNGRKALLVRRSAKVSPVELQALAHHELGVHMTTSLNAKQQPLEVFSLGLPNNTHTQEGLAIFSEYRSGNLTLKRLKSLALRVIAVDLMIRYGDFCRTWRTIVEDYGTEPEEAFRVCTRVHRGGGFTKDHLYLSGFRDAYQLHKTRDITGLFIGKTSFEFLDLIDDLLARGLLTPPTYLPVCLNAPGNSAPEIDYLVSCIR</sequence>
<keyword evidence="4" id="KW-0482">Metalloprotease</keyword>
<dbReference type="PANTHER" id="PTHR31817">
    <property type="match status" value="1"/>
</dbReference>
<dbReference type="RefSeq" id="WP_067379983.1">
    <property type="nucleotide sequence ID" value="NZ_CP015839.1"/>
</dbReference>
<dbReference type="GO" id="GO:0008237">
    <property type="term" value="F:metallopeptidase activity"/>
    <property type="evidence" value="ECO:0007669"/>
    <property type="project" value="UniProtKB-KW"/>
</dbReference>
<comment type="cofactor">
    <cofactor evidence="1">
        <name>Zn(2+)</name>
        <dbReference type="ChEBI" id="CHEBI:29105"/>
    </cofactor>
</comment>
<evidence type="ECO:0000256" key="3">
    <source>
        <dbReference type="ARBA" id="ARBA00022801"/>
    </source>
</evidence>
<dbReference type="Pfam" id="PF08014">
    <property type="entry name" value="MATCAP"/>
    <property type="match status" value="1"/>
</dbReference>
<dbReference type="STRING" id="1821621.A8C75_07095"/>
<keyword evidence="2" id="KW-0645">Protease</keyword>
<dbReference type="PANTHER" id="PTHR31817:SF0">
    <property type="entry name" value="CHROMOSOME UNDETERMINED SCAFFOLD_67, WHOLE GENOME SHOTGUN SEQUENCE"/>
    <property type="match status" value="1"/>
</dbReference>
<dbReference type="GO" id="GO:0006508">
    <property type="term" value="P:proteolysis"/>
    <property type="evidence" value="ECO:0007669"/>
    <property type="project" value="UniProtKB-KW"/>
</dbReference>
<evidence type="ECO:0008006" key="7">
    <source>
        <dbReference type="Google" id="ProtNLM"/>
    </source>
</evidence>
<name>A0A1A9EX10_9GAMM</name>
<dbReference type="KEGG" id="mars:A8C75_07095"/>
<dbReference type="GO" id="GO:0080164">
    <property type="term" value="P:regulation of nitric oxide metabolic process"/>
    <property type="evidence" value="ECO:0007669"/>
    <property type="project" value="TreeGrafter"/>
</dbReference>
<evidence type="ECO:0000256" key="4">
    <source>
        <dbReference type="ARBA" id="ARBA00023049"/>
    </source>
</evidence>
<dbReference type="SMART" id="SM01154">
    <property type="entry name" value="DUF1704"/>
    <property type="match status" value="1"/>
</dbReference>
<keyword evidence="6" id="KW-1185">Reference proteome</keyword>